<comment type="caution">
    <text evidence="2">The sequence shown here is derived from an EMBL/GenBank/DDBJ whole genome shotgun (WGS) entry which is preliminary data.</text>
</comment>
<name>A0A8H3QNL3_9GLOM</name>
<dbReference type="EMBL" id="BLAL01000156">
    <property type="protein sequence ID" value="GES85747.1"/>
    <property type="molecule type" value="Genomic_DNA"/>
</dbReference>
<sequence length="108" mass="12218">MLRQRMRCDALSFSPADYDHIMQCAEKKPRDKVLKDLTDKYQTSQKPLLSNINVVDGQIEPETQGHDVSPFTELEKEIRDAKIEPSKSIDSVLEEAGKAKKTGGKKRS</sequence>
<dbReference type="Proteomes" id="UP000615446">
    <property type="component" value="Unassembled WGS sequence"/>
</dbReference>
<accession>A0A8H3QNL3</accession>
<feature type="region of interest" description="Disordered" evidence="1">
    <location>
        <begin position="79"/>
        <end position="108"/>
    </location>
</feature>
<dbReference type="AlphaFoldDB" id="A0A8H3QNL3"/>
<evidence type="ECO:0000313" key="2">
    <source>
        <dbReference type="EMBL" id="GES85747.1"/>
    </source>
</evidence>
<feature type="compositionally biased region" description="Basic residues" evidence="1">
    <location>
        <begin position="99"/>
        <end position="108"/>
    </location>
</feature>
<gene>
    <name evidence="2" type="ORF">RCL2_001285000</name>
</gene>
<dbReference type="OrthoDB" id="2354847at2759"/>
<reference evidence="2" key="1">
    <citation type="submission" date="2019-10" db="EMBL/GenBank/DDBJ databases">
        <title>Conservation and host-specific expression of non-tandemly repeated heterogenous ribosome RNA gene in arbuscular mycorrhizal fungi.</title>
        <authorList>
            <person name="Maeda T."/>
            <person name="Kobayashi Y."/>
            <person name="Nakagawa T."/>
            <person name="Ezawa T."/>
            <person name="Yamaguchi K."/>
            <person name="Bino T."/>
            <person name="Nishimoto Y."/>
            <person name="Shigenobu S."/>
            <person name="Kawaguchi M."/>
        </authorList>
    </citation>
    <scope>NUCLEOTIDE SEQUENCE</scope>
    <source>
        <strain evidence="2">HR1</strain>
    </source>
</reference>
<evidence type="ECO:0000313" key="3">
    <source>
        <dbReference type="Proteomes" id="UP000615446"/>
    </source>
</evidence>
<evidence type="ECO:0000256" key="1">
    <source>
        <dbReference type="SAM" id="MobiDB-lite"/>
    </source>
</evidence>
<proteinExistence type="predicted"/>
<protein>
    <submittedName>
        <fullName evidence="2">Uncharacterized protein</fullName>
    </submittedName>
</protein>
<organism evidence="2 3">
    <name type="scientific">Rhizophagus clarus</name>
    <dbReference type="NCBI Taxonomy" id="94130"/>
    <lineage>
        <taxon>Eukaryota</taxon>
        <taxon>Fungi</taxon>
        <taxon>Fungi incertae sedis</taxon>
        <taxon>Mucoromycota</taxon>
        <taxon>Glomeromycotina</taxon>
        <taxon>Glomeromycetes</taxon>
        <taxon>Glomerales</taxon>
        <taxon>Glomeraceae</taxon>
        <taxon>Rhizophagus</taxon>
    </lineage>
</organism>